<evidence type="ECO:0000313" key="5">
    <source>
        <dbReference type="EMBL" id="KAL1504910.1"/>
    </source>
</evidence>
<dbReference type="GO" id="GO:0016592">
    <property type="term" value="C:mediator complex"/>
    <property type="evidence" value="ECO:0007669"/>
    <property type="project" value="InterPro"/>
</dbReference>
<accession>A0AB34IV79</accession>
<evidence type="ECO:0000256" key="3">
    <source>
        <dbReference type="ARBA" id="ARBA00023242"/>
    </source>
</evidence>
<name>A0AB34IV79_PRYPA</name>
<organism evidence="5 6">
    <name type="scientific">Prymnesium parvum</name>
    <name type="common">Toxic golden alga</name>
    <dbReference type="NCBI Taxonomy" id="97485"/>
    <lineage>
        <taxon>Eukaryota</taxon>
        <taxon>Haptista</taxon>
        <taxon>Haptophyta</taxon>
        <taxon>Prymnesiophyceae</taxon>
        <taxon>Prymnesiales</taxon>
        <taxon>Prymnesiaceae</taxon>
        <taxon>Prymnesium</taxon>
    </lineage>
</organism>
<comment type="subunit">
    <text evidence="4">Component of the Mediator complex.</text>
</comment>
<evidence type="ECO:0000256" key="2">
    <source>
        <dbReference type="ARBA" id="ARBA00010743"/>
    </source>
</evidence>
<reference evidence="5 6" key="1">
    <citation type="journal article" date="2024" name="Science">
        <title>Giant polyketide synthase enzymes in the biosynthesis of giant marine polyether toxins.</title>
        <authorList>
            <person name="Fallon T.R."/>
            <person name="Shende V.V."/>
            <person name="Wierzbicki I.H."/>
            <person name="Pendleton A.L."/>
            <person name="Watervoot N.F."/>
            <person name="Auber R.P."/>
            <person name="Gonzalez D.J."/>
            <person name="Wisecaver J.H."/>
            <person name="Moore B.S."/>
        </authorList>
    </citation>
    <scope>NUCLEOTIDE SEQUENCE [LARGE SCALE GENOMIC DNA]</scope>
    <source>
        <strain evidence="5 6">12B1</strain>
    </source>
</reference>
<keyword evidence="3 4" id="KW-0539">Nucleus</keyword>
<evidence type="ECO:0000313" key="6">
    <source>
        <dbReference type="Proteomes" id="UP001515480"/>
    </source>
</evidence>
<dbReference type="InterPro" id="IPR013921">
    <property type="entry name" value="Mediator_Med20"/>
</dbReference>
<dbReference type="PANTHER" id="PTHR12465:SF0">
    <property type="entry name" value="MEDIATOR OF RNA POLYMERASE II TRANSCRIPTION SUBUNIT 20"/>
    <property type="match status" value="1"/>
</dbReference>
<comment type="caution">
    <text evidence="5">The sequence shown here is derived from an EMBL/GenBank/DDBJ whole genome shotgun (WGS) entry which is preliminary data.</text>
</comment>
<keyword evidence="4" id="KW-0805">Transcription regulation</keyword>
<comment type="function">
    <text evidence="4">Component of the Mediator complex, a coactivator involved in the regulated transcription of nearly all RNA polymerase II-dependent genes. Mediator functions as a bridge to convey information from gene-specific regulatory proteins to the basal RNA polymerase II transcription machinery. Mediator is recruited to promoters by direct interactions with regulatory proteins and serves as a scaffold for the assembly of a functional preinitiation complex with RNA polymerase II and the general transcription factors.</text>
</comment>
<evidence type="ECO:0000256" key="1">
    <source>
        <dbReference type="ARBA" id="ARBA00004123"/>
    </source>
</evidence>
<dbReference type="PANTHER" id="PTHR12465">
    <property type="entry name" value="UBIQUITIN SPECIFIC PROTEASE HOMOLOG 49"/>
    <property type="match status" value="1"/>
</dbReference>
<proteinExistence type="inferred from homology"/>
<keyword evidence="4" id="KW-0010">Activator</keyword>
<gene>
    <name evidence="4" type="primary">MED20</name>
    <name evidence="5" type="ORF">AB1Y20_008677</name>
</gene>
<evidence type="ECO:0000256" key="4">
    <source>
        <dbReference type="RuleBase" id="RU364152"/>
    </source>
</evidence>
<dbReference type="Proteomes" id="UP001515480">
    <property type="component" value="Unassembled WGS sequence"/>
</dbReference>
<comment type="similarity">
    <text evidence="2 4">Belongs to the Mediator complex subunit 20 family.</text>
</comment>
<keyword evidence="6" id="KW-1185">Reference proteome</keyword>
<dbReference type="GO" id="GO:0006357">
    <property type="term" value="P:regulation of transcription by RNA polymerase II"/>
    <property type="evidence" value="ECO:0007669"/>
    <property type="project" value="InterPro"/>
</dbReference>
<dbReference type="AlphaFoldDB" id="A0AB34IV79"/>
<comment type="subcellular location">
    <subcellularLocation>
        <location evidence="1 4">Nucleus</location>
    </subcellularLocation>
</comment>
<dbReference type="GO" id="GO:0003713">
    <property type="term" value="F:transcription coactivator activity"/>
    <property type="evidence" value="ECO:0007669"/>
    <property type="project" value="TreeGrafter"/>
</dbReference>
<sequence>MGVRLLAHTQASSDTLDERLERLGCKFTTRWQIRCAFLRPNPAATQAAGIADMFMFQASEQPQVYYILSQGVLLVAGLEISSVIDEMGTHAKRLRVTVDGSAHECGDFMVRVGKLQLNQQVQGTVVEVEYKPCSLAKAEMSVLREFLGLLLPETQAEGSRDFISSANCFDLAQDLPAEFSLQHSVCQFVSLIRAKIIGGR</sequence>
<dbReference type="Pfam" id="PF08612">
    <property type="entry name" value="Med20"/>
    <property type="match status" value="1"/>
</dbReference>
<dbReference type="EMBL" id="JBGBPQ010000019">
    <property type="protein sequence ID" value="KAL1504910.1"/>
    <property type="molecule type" value="Genomic_DNA"/>
</dbReference>
<protein>
    <recommendedName>
        <fullName evidence="4">Mediator of RNA polymerase II transcription subunit 20</fullName>
    </recommendedName>
    <alternativeName>
        <fullName evidence="4">Mediator complex subunit 20</fullName>
    </alternativeName>
</protein>
<keyword evidence="4" id="KW-0804">Transcription</keyword>